<feature type="region of interest" description="Disordered" evidence="1">
    <location>
        <begin position="313"/>
        <end position="424"/>
    </location>
</feature>
<feature type="compositionally biased region" description="Low complexity" evidence="1">
    <location>
        <begin position="344"/>
        <end position="376"/>
    </location>
</feature>
<proteinExistence type="predicted"/>
<dbReference type="OrthoDB" id="514480at2759"/>
<dbReference type="Proteomes" id="UP000612055">
    <property type="component" value="Unassembled WGS sequence"/>
</dbReference>
<evidence type="ECO:0000313" key="2">
    <source>
        <dbReference type="EMBL" id="KAG2497160.1"/>
    </source>
</evidence>
<feature type="region of interest" description="Disordered" evidence="1">
    <location>
        <begin position="244"/>
        <end position="270"/>
    </location>
</feature>
<protein>
    <submittedName>
        <fullName evidence="2">Uncharacterized protein</fullName>
    </submittedName>
</protein>
<feature type="compositionally biased region" description="Low complexity" evidence="1">
    <location>
        <begin position="244"/>
        <end position="267"/>
    </location>
</feature>
<keyword evidence="3" id="KW-1185">Reference proteome</keyword>
<dbReference type="EMBL" id="JAEHOE010000015">
    <property type="protein sequence ID" value="KAG2497160.1"/>
    <property type="molecule type" value="Genomic_DNA"/>
</dbReference>
<feature type="compositionally biased region" description="Acidic residues" evidence="1">
    <location>
        <begin position="403"/>
        <end position="413"/>
    </location>
</feature>
<dbReference type="AlphaFoldDB" id="A0A835Y6L0"/>
<sequence length="454" mass="46855">MALLMPGMAEYVRERLELSAKLAAILEKLRERFSQAQNICLCQTWLGADGSEPINPSSVEVTLWADPRLAIVFDPLFQELRIKSCAGPVFFRNSMPGKVWRSGAVQIVQNLRILPPTLHPRSQLSEEALDRLAEALYIPIYDLDRPAKGQICVLEVLLSTRATEGVADVISFIGSMLTALRLSLANPVQQPVRRSVLCGRRARAPDSDGEEDAPSASAQAARAQAQAQVAAEAQAQAAARAHQAAGAGALQPHAQAQGAAGEPQAPVRLPDPRLAPAQVAAPCGMGHCGAGVAGGRPGATADALVAAAAASLRPSSGPAAPTVSEQPTLPASPSPERLPRPSDPSGAAGPAQGVVAVGPGAGSDADAAATGTSPAPRKVRKVVDGPMQRIKSLMSVAALSDGTEPEEDEEADADVSAQPAGPPGVLERLADAAAVAEVTVTQGLDRECRRQTAA</sequence>
<comment type="caution">
    <text evidence="2">The sequence shown here is derived from an EMBL/GenBank/DDBJ whole genome shotgun (WGS) entry which is preliminary data.</text>
</comment>
<evidence type="ECO:0000256" key="1">
    <source>
        <dbReference type="SAM" id="MobiDB-lite"/>
    </source>
</evidence>
<accession>A0A835Y6L0</accession>
<organism evidence="2 3">
    <name type="scientific">Edaphochlamys debaryana</name>
    <dbReference type="NCBI Taxonomy" id="47281"/>
    <lineage>
        <taxon>Eukaryota</taxon>
        <taxon>Viridiplantae</taxon>
        <taxon>Chlorophyta</taxon>
        <taxon>core chlorophytes</taxon>
        <taxon>Chlorophyceae</taxon>
        <taxon>CS clade</taxon>
        <taxon>Chlamydomonadales</taxon>
        <taxon>Chlamydomonadales incertae sedis</taxon>
        <taxon>Edaphochlamys</taxon>
    </lineage>
</organism>
<feature type="region of interest" description="Disordered" evidence="1">
    <location>
        <begin position="200"/>
        <end position="227"/>
    </location>
</feature>
<reference evidence="2" key="1">
    <citation type="journal article" date="2020" name="bioRxiv">
        <title>Comparative genomics of Chlamydomonas.</title>
        <authorList>
            <person name="Craig R.J."/>
            <person name="Hasan A.R."/>
            <person name="Ness R.W."/>
            <person name="Keightley P.D."/>
        </authorList>
    </citation>
    <scope>NUCLEOTIDE SEQUENCE</scope>
    <source>
        <strain evidence="2">CCAP 11/70</strain>
    </source>
</reference>
<name>A0A835Y6L0_9CHLO</name>
<feature type="compositionally biased region" description="Low complexity" evidence="1">
    <location>
        <begin position="214"/>
        <end position="227"/>
    </location>
</feature>
<evidence type="ECO:0000313" key="3">
    <source>
        <dbReference type="Proteomes" id="UP000612055"/>
    </source>
</evidence>
<gene>
    <name evidence="2" type="ORF">HYH03_004750</name>
</gene>